<comment type="caution">
    <text evidence="1">The sequence shown here is derived from an EMBL/GenBank/DDBJ whole genome shotgun (WGS) entry which is preliminary data.</text>
</comment>
<dbReference type="Proteomes" id="UP001064048">
    <property type="component" value="Chromosome 16"/>
</dbReference>
<dbReference type="EMBL" id="CM046116">
    <property type="protein sequence ID" value="KAI8421719.1"/>
    <property type="molecule type" value="Genomic_DNA"/>
</dbReference>
<organism evidence="1 2">
    <name type="scientific">Choristoneura fumiferana</name>
    <name type="common">Spruce budworm moth</name>
    <name type="synonym">Archips fumiferana</name>
    <dbReference type="NCBI Taxonomy" id="7141"/>
    <lineage>
        <taxon>Eukaryota</taxon>
        <taxon>Metazoa</taxon>
        <taxon>Ecdysozoa</taxon>
        <taxon>Arthropoda</taxon>
        <taxon>Hexapoda</taxon>
        <taxon>Insecta</taxon>
        <taxon>Pterygota</taxon>
        <taxon>Neoptera</taxon>
        <taxon>Endopterygota</taxon>
        <taxon>Lepidoptera</taxon>
        <taxon>Glossata</taxon>
        <taxon>Ditrysia</taxon>
        <taxon>Tortricoidea</taxon>
        <taxon>Tortricidae</taxon>
        <taxon>Tortricinae</taxon>
        <taxon>Choristoneura</taxon>
    </lineage>
</organism>
<name>A0ACC0JC98_CHOFU</name>
<evidence type="ECO:0000313" key="2">
    <source>
        <dbReference type="Proteomes" id="UP001064048"/>
    </source>
</evidence>
<gene>
    <name evidence="1" type="ORF">MSG28_009694</name>
</gene>
<sequence length="651" mass="72675">MGMAINNLPQIREECEILQLSEKQLREIMVRLHRDIEKGLGKDTHPSSIVKCWITYIQDLPNGKERGKFLALDLGGTNFRVLIINLRENHFDMQSKIYAIPQHIMTGTGIALFDHIAECLANFMMEHNVYEERLALGFTFSFPLKQVGLTKGILERWTKGFSCSGVVGTDVVQGLKDAIARRGDLSLSVMGILNDATGTLMSCAHKEPTCRIGIIIGRTDRHMRYSERHYGYIDVLRVEKPQLQDRTYRGADMIYYVNKITCLKLTRFANFEEIQCRSGTGSNACYVEKAELCENFEGGQSRADMLINTEWGAFGDDGALDFVRTEFDREIDVNSVNPGKQIQEKMISGMYLGELVRLALAKFTRMGLLFGGRGSDLLFQRGSFYTKYTIEFDPAFSTYRERLDHATEADMAAVRHVCECVSRRAAHLVSAGIAVLINKMGEPRVTVGIDGSVYRFHPHFHTLMCEKIAKLVQPGLQFDLMLSEDGSGRGAALVAAVACRESQQQFALSSVGTGSNACYVEKAELCENFEGGQSRADMLINTEWGAFGDDGALDFVRTEFDREIDVNSVNPGKQIQEKMISGMYLGELVRLALAKFTRMGLLFGGRGSDLLFQRGSFYTKYFDLMLSEDGSGRGAALVAAVACRESQQQFA</sequence>
<proteinExistence type="predicted"/>
<evidence type="ECO:0000313" key="1">
    <source>
        <dbReference type="EMBL" id="KAI8421719.1"/>
    </source>
</evidence>
<keyword evidence="2" id="KW-1185">Reference proteome</keyword>
<accession>A0ACC0JC98</accession>
<reference evidence="1 2" key="1">
    <citation type="journal article" date="2022" name="Genome Biol. Evol.">
        <title>The Spruce Budworm Genome: Reconstructing the Evolutionary History of Antifreeze Proteins.</title>
        <authorList>
            <person name="Beliveau C."/>
            <person name="Gagne P."/>
            <person name="Picq S."/>
            <person name="Vernygora O."/>
            <person name="Keeling C.I."/>
            <person name="Pinkney K."/>
            <person name="Doucet D."/>
            <person name="Wen F."/>
            <person name="Johnston J.S."/>
            <person name="Maaroufi H."/>
            <person name="Boyle B."/>
            <person name="Laroche J."/>
            <person name="Dewar K."/>
            <person name="Juretic N."/>
            <person name="Blackburn G."/>
            <person name="Nisole A."/>
            <person name="Brunet B."/>
            <person name="Brandao M."/>
            <person name="Lumley L."/>
            <person name="Duan J."/>
            <person name="Quan G."/>
            <person name="Lucarotti C.J."/>
            <person name="Roe A.D."/>
            <person name="Sperling F.A.H."/>
            <person name="Levesque R.C."/>
            <person name="Cusson M."/>
        </authorList>
    </citation>
    <scope>NUCLEOTIDE SEQUENCE [LARGE SCALE GENOMIC DNA]</scope>
    <source>
        <strain evidence="1">Glfc:IPQL:Cfum</strain>
    </source>
</reference>
<protein>
    <submittedName>
        <fullName evidence="1">Uncharacterized protein</fullName>
    </submittedName>
</protein>